<dbReference type="AlphaFoldDB" id="A0A5B7GU25"/>
<evidence type="ECO:0000313" key="2">
    <source>
        <dbReference type="Proteomes" id="UP000324222"/>
    </source>
</evidence>
<keyword evidence="2" id="KW-1185">Reference proteome</keyword>
<proteinExistence type="predicted"/>
<evidence type="ECO:0000313" key="1">
    <source>
        <dbReference type="EMBL" id="MPC61133.1"/>
    </source>
</evidence>
<protein>
    <submittedName>
        <fullName evidence="1">Uncharacterized protein</fullName>
    </submittedName>
</protein>
<accession>A0A5B7GU25</accession>
<comment type="caution">
    <text evidence="1">The sequence shown here is derived from an EMBL/GenBank/DDBJ whole genome shotgun (WGS) entry which is preliminary data.</text>
</comment>
<gene>
    <name evidence="1" type="ORF">E2C01_055197</name>
</gene>
<sequence>MVASNAISFLAPLVSVNNIQLHFEKLLRRVHTCQYATEIACHKKYRQSSSSWNTFTHSYWEESAGRREVNVNNQLPSKMFTSSDNDDCD</sequence>
<organism evidence="1 2">
    <name type="scientific">Portunus trituberculatus</name>
    <name type="common">Swimming crab</name>
    <name type="synonym">Neptunus trituberculatus</name>
    <dbReference type="NCBI Taxonomy" id="210409"/>
    <lineage>
        <taxon>Eukaryota</taxon>
        <taxon>Metazoa</taxon>
        <taxon>Ecdysozoa</taxon>
        <taxon>Arthropoda</taxon>
        <taxon>Crustacea</taxon>
        <taxon>Multicrustacea</taxon>
        <taxon>Malacostraca</taxon>
        <taxon>Eumalacostraca</taxon>
        <taxon>Eucarida</taxon>
        <taxon>Decapoda</taxon>
        <taxon>Pleocyemata</taxon>
        <taxon>Brachyura</taxon>
        <taxon>Eubrachyura</taxon>
        <taxon>Portunoidea</taxon>
        <taxon>Portunidae</taxon>
        <taxon>Portuninae</taxon>
        <taxon>Portunus</taxon>
    </lineage>
</organism>
<reference evidence="1 2" key="1">
    <citation type="submission" date="2019-05" db="EMBL/GenBank/DDBJ databases">
        <title>Another draft genome of Portunus trituberculatus and its Hox gene families provides insights of decapod evolution.</title>
        <authorList>
            <person name="Jeong J.-H."/>
            <person name="Song I."/>
            <person name="Kim S."/>
            <person name="Choi T."/>
            <person name="Kim D."/>
            <person name="Ryu S."/>
            <person name="Kim W."/>
        </authorList>
    </citation>
    <scope>NUCLEOTIDE SEQUENCE [LARGE SCALE GENOMIC DNA]</scope>
    <source>
        <tissue evidence="1">Muscle</tissue>
    </source>
</reference>
<dbReference type="EMBL" id="VSRR010018239">
    <property type="protein sequence ID" value="MPC61133.1"/>
    <property type="molecule type" value="Genomic_DNA"/>
</dbReference>
<name>A0A5B7GU25_PORTR</name>
<dbReference type="Proteomes" id="UP000324222">
    <property type="component" value="Unassembled WGS sequence"/>
</dbReference>